<keyword evidence="5" id="KW-1133">Transmembrane helix</keyword>
<gene>
    <name evidence="7" type="ORF">HDF17_001884</name>
</gene>
<dbReference type="GO" id="GO:0004314">
    <property type="term" value="F:[acyl-carrier-protein] S-malonyltransferase activity"/>
    <property type="evidence" value="ECO:0007669"/>
    <property type="project" value="UniProtKB-EC"/>
</dbReference>
<dbReference type="EMBL" id="JACCCW010000002">
    <property type="protein sequence ID" value="NYF79564.1"/>
    <property type="molecule type" value="Genomic_DNA"/>
</dbReference>
<accession>A0A7Y9PGP4</accession>
<keyword evidence="3 7" id="KW-0012">Acyltransferase</keyword>
<dbReference type="SUPFAM" id="SSF52151">
    <property type="entry name" value="FabD/lysophospholipase-like"/>
    <property type="match status" value="1"/>
</dbReference>
<dbReference type="InterPro" id="IPR001227">
    <property type="entry name" value="Ac_transferase_dom_sf"/>
</dbReference>
<dbReference type="GO" id="GO:0005829">
    <property type="term" value="C:cytosol"/>
    <property type="evidence" value="ECO:0007669"/>
    <property type="project" value="TreeGrafter"/>
</dbReference>
<feature type="transmembrane region" description="Helical" evidence="5">
    <location>
        <begin position="50"/>
        <end position="71"/>
    </location>
</feature>
<evidence type="ECO:0000313" key="8">
    <source>
        <dbReference type="Proteomes" id="UP000589520"/>
    </source>
</evidence>
<dbReference type="SUPFAM" id="SSF55048">
    <property type="entry name" value="Probable ACP-binding domain of malonyl-CoA ACP transacylase"/>
    <property type="match status" value="1"/>
</dbReference>
<dbReference type="Proteomes" id="UP000589520">
    <property type="component" value="Unassembled WGS sequence"/>
</dbReference>
<dbReference type="InterPro" id="IPR016036">
    <property type="entry name" value="Malonyl_transacylase_ACP-bd"/>
</dbReference>
<dbReference type="InterPro" id="IPR014043">
    <property type="entry name" value="Acyl_transferase_dom"/>
</dbReference>
<dbReference type="InterPro" id="IPR050858">
    <property type="entry name" value="Mal-CoA-ACP_Trans/PKS_FabD"/>
</dbReference>
<evidence type="ECO:0000313" key="7">
    <source>
        <dbReference type="EMBL" id="NYF79564.1"/>
    </source>
</evidence>
<keyword evidence="8" id="KW-1185">Reference proteome</keyword>
<evidence type="ECO:0000259" key="6">
    <source>
        <dbReference type="SMART" id="SM00827"/>
    </source>
</evidence>
<dbReference type="RefSeq" id="WP_179490318.1">
    <property type="nucleotide sequence ID" value="NZ_JACCCW010000002.1"/>
</dbReference>
<keyword evidence="5" id="KW-0812">Transmembrane</keyword>
<feature type="transmembrane region" description="Helical" evidence="5">
    <location>
        <begin position="77"/>
        <end position="101"/>
    </location>
</feature>
<comment type="catalytic activity">
    <reaction evidence="4">
        <text>holo-[ACP] + malonyl-CoA = malonyl-[ACP] + CoA</text>
        <dbReference type="Rhea" id="RHEA:41792"/>
        <dbReference type="Rhea" id="RHEA-COMP:9623"/>
        <dbReference type="Rhea" id="RHEA-COMP:9685"/>
        <dbReference type="ChEBI" id="CHEBI:57287"/>
        <dbReference type="ChEBI" id="CHEBI:57384"/>
        <dbReference type="ChEBI" id="CHEBI:64479"/>
        <dbReference type="ChEBI" id="CHEBI:78449"/>
        <dbReference type="EC" id="2.3.1.39"/>
    </reaction>
</comment>
<dbReference type="PANTHER" id="PTHR42681">
    <property type="entry name" value="MALONYL-COA-ACYL CARRIER PROTEIN TRANSACYLASE, MITOCHONDRIAL"/>
    <property type="match status" value="1"/>
</dbReference>
<dbReference type="InterPro" id="IPR016035">
    <property type="entry name" value="Acyl_Trfase/lysoPLipase"/>
</dbReference>
<dbReference type="EC" id="2.3.1.39" evidence="1"/>
<evidence type="ECO:0000256" key="2">
    <source>
        <dbReference type="ARBA" id="ARBA00022679"/>
    </source>
</evidence>
<evidence type="ECO:0000256" key="1">
    <source>
        <dbReference type="ARBA" id="ARBA00013258"/>
    </source>
</evidence>
<evidence type="ECO:0000256" key="5">
    <source>
        <dbReference type="SAM" id="Phobius"/>
    </source>
</evidence>
<keyword evidence="5" id="KW-0472">Membrane</keyword>
<feature type="domain" description="Malonyl-CoA:ACP transacylase (MAT)" evidence="6">
    <location>
        <begin position="6"/>
        <end position="298"/>
    </location>
</feature>
<keyword evidence="2 7" id="KW-0808">Transferase</keyword>
<dbReference type="Pfam" id="PF00698">
    <property type="entry name" value="Acyl_transf_1"/>
    <property type="match status" value="1"/>
</dbReference>
<name>A0A7Y9PGP4_9BACT</name>
<dbReference type="SMART" id="SM00827">
    <property type="entry name" value="PKS_AT"/>
    <property type="match status" value="1"/>
</dbReference>
<evidence type="ECO:0000256" key="4">
    <source>
        <dbReference type="ARBA" id="ARBA00048462"/>
    </source>
</evidence>
<dbReference type="Gene3D" id="3.30.70.250">
    <property type="entry name" value="Malonyl-CoA ACP transacylase, ACP-binding"/>
    <property type="match status" value="1"/>
</dbReference>
<protein>
    <recommendedName>
        <fullName evidence="1">[acyl-carrier-protein] S-malonyltransferase</fullName>
        <ecNumber evidence="1">2.3.1.39</ecNumber>
    </recommendedName>
</protein>
<dbReference type="Gene3D" id="3.40.366.10">
    <property type="entry name" value="Malonyl-Coenzyme A Acyl Carrier Protein, domain 2"/>
    <property type="match status" value="1"/>
</dbReference>
<comment type="caution">
    <text evidence="7">The sequence shown here is derived from an EMBL/GenBank/DDBJ whole genome shotgun (WGS) entry which is preliminary data.</text>
</comment>
<dbReference type="AlphaFoldDB" id="A0A7Y9PGP4"/>
<sequence>MSAALLVPGQGAQTPGFLHALPDHGSVQKTLAEASAVLGRDILELDSSEALRSTVAVQLTLLTAGVAFVRFLDSEHIGLIVAAGLSVGAFTAAVAAGSIAFPDAIQFVRRRAELMESALPQGFGMGVLEGLRFTQVRDLLIGRSLTIANYNSPVQFVVSGARNEIEAILSLALAAGAHRAQFLNMPTASHTPLLGPAAQELLRFAADLPMGRSKIPVLSNSTARMLTDAEAIRQDLALNMAHPVRWDDMFTVVRGLEPRIFLEAPPGHTLTRLAQLACEETPVLCASESRWDVLVRDTQRVG</sequence>
<dbReference type="GO" id="GO:0006633">
    <property type="term" value="P:fatty acid biosynthetic process"/>
    <property type="evidence" value="ECO:0007669"/>
    <property type="project" value="TreeGrafter"/>
</dbReference>
<evidence type="ECO:0000256" key="3">
    <source>
        <dbReference type="ARBA" id="ARBA00023315"/>
    </source>
</evidence>
<proteinExistence type="predicted"/>
<reference evidence="7 8" key="1">
    <citation type="submission" date="2020-07" db="EMBL/GenBank/DDBJ databases">
        <title>Genomic Encyclopedia of Type Strains, Phase IV (KMG-V): Genome sequencing to study the core and pangenomes of soil and plant-associated prokaryotes.</title>
        <authorList>
            <person name="Whitman W."/>
        </authorList>
    </citation>
    <scope>NUCLEOTIDE SEQUENCE [LARGE SCALE GENOMIC DNA]</scope>
    <source>
        <strain evidence="7 8">X4EP2</strain>
    </source>
</reference>
<dbReference type="PANTHER" id="PTHR42681:SF1">
    <property type="entry name" value="MALONYL-COA-ACYL CARRIER PROTEIN TRANSACYLASE, MITOCHONDRIAL"/>
    <property type="match status" value="1"/>
</dbReference>
<organism evidence="7 8">
    <name type="scientific">Granulicella arctica</name>
    <dbReference type="NCBI Taxonomy" id="940613"/>
    <lineage>
        <taxon>Bacteria</taxon>
        <taxon>Pseudomonadati</taxon>
        <taxon>Acidobacteriota</taxon>
        <taxon>Terriglobia</taxon>
        <taxon>Terriglobales</taxon>
        <taxon>Acidobacteriaceae</taxon>
        <taxon>Granulicella</taxon>
    </lineage>
</organism>